<evidence type="ECO:0008006" key="3">
    <source>
        <dbReference type="Google" id="ProtNLM"/>
    </source>
</evidence>
<organism evidence="1 2">
    <name type="scientific">Fistulina hepatica ATCC 64428</name>
    <dbReference type="NCBI Taxonomy" id="1128425"/>
    <lineage>
        <taxon>Eukaryota</taxon>
        <taxon>Fungi</taxon>
        <taxon>Dikarya</taxon>
        <taxon>Basidiomycota</taxon>
        <taxon>Agaricomycotina</taxon>
        <taxon>Agaricomycetes</taxon>
        <taxon>Agaricomycetidae</taxon>
        <taxon>Agaricales</taxon>
        <taxon>Fistulinaceae</taxon>
        <taxon>Fistulina</taxon>
    </lineage>
</organism>
<name>A0A0D7AKS5_9AGAR</name>
<dbReference type="EMBL" id="KN881643">
    <property type="protein sequence ID" value="KIY52475.1"/>
    <property type="molecule type" value="Genomic_DNA"/>
</dbReference>
<evidence type="ECO:0000313" key="2">
    <source>
        <dbReference type="Proteomes" id="UP000054144"/>
    </source>
</evidence>
<keyword evidence="2" id="KW-1185">Reference proteome</keyword>
<dbReference type="AlphaFoldDB" id="A0A0D7AKS5"/>
<proteinExistence type="predicted"/>
<evidence type="ECO:0000313" key="1">
    <source>
        <dbReference type="EMBL" id="KIY52475.1"/>
    </source>
</evidence>
<dbReference type="Proteomes" id="UP000054144">
    <property type="component" value="Unassembled WGS sequence"/>
</dbReference>
<dbReference type="OrthoDB" id="3188866at2759"/>
<accession>A0A0D7AKS5</accession>
<reference evidence="1 2" key="1">
    <citation type="journal article" date="2015" name="Fungal Genet. Biol.">
        <title>Evolution of novel wood decay mechanisms in Agaricales revealed by the genome sequences of Fistulina hepatica and Cylindrobasidium torrendii.</title>
        <authorList>
            <person name="Floudas D."/>
            <person name="Held B.W."/>
            <person name="Riley R."/>
            <person name="Nagy L.G."/>
            <person name="Koehler G."/>
            <person name="Ransdell A.S."/>
            <person name="Younus H."/>
            <person name="Chow J."/>
            <person name="Chiniquy J."/>
            <person name="Lipzen A."/>
            <person name="Tritt A."/>
            <person name="Sun H."/>
            <person name="Haridas S."/>
            <person name="LaButti K."/>
            <person name="Ohm R.A."/>
            <person name="Kues U."/>
            <person name="Blanchette R.A."/>
            <person name="Grigoriev I.V."/>
            <person name="Minto R.E."/>
            <person name="Hibbett D.S."/>
        </authorList>
    </citation>
    <scope>NUCLEOTIDE SEQUENCE [LARGE SCALE GENOMIC DNA]</scope>
    <source>
        <strain evidence="1 2">ATCC 64428</strain>
    </source>
</reference>
<protein>
    <recommendedName>
        <fullName evidence="3">F-box domain-containing protein</fullName>
    </recommendedName>
</protein>
<sequence length="371" mass="41485">MDVSLEIRDTIILHVTKKSDVASLCRVCKAFRHSAELALYNTLIIRERDVAVNIAETVANHPQISDLVEAITVSPDINTNGADSSQNVTCDDSLDAFWRSISRILHYTPRLRHLNLQTSTNPSTSWILQGCTFQLESFTCDLAWDAPLVLFLEKQADIRDLYLADFAESAQTLPSLSPLACPRLTIFECPIFASVPAFVSGRPITHLKTYWVASHESMAIPRFLRSLQFSLAIIRSIDVVDLDCSEEFSIEWLSLVAESPAIANLRYAGTLVLPIREQAGFAFLTTMLYLYAALMRFLNISAIALDVSQWYPSPVSPVAMRALANEVHLYQPSITRILFVHGDDDYSMAENIGGNFTTEGTTFGEDLWREI</sequence>
<gene>
    <name evidence="1" type="ORF">FISHEDRAFT_35221</name>
</gene>